<dbReference type="InterPro" id="IPR007730">
    <property type="entry name" value="SPOR-like_dom"/>
</dbReference>
<organism evidence="3 4">
    <name type="scientific">Sulfitobacter aestuariivivens</name>
    <dbReference type="NCBI Taxonomy" id="2766981"/>
    <lineage>
        <taxon>Bacteria</taxon>
        <taxon>Pseudomonadati</taxon>
        <taxon>Pseudomonadota</taxon>
        <taxon>Alphaproteobacteria</taxon>
        <taxon>Rhodobacterales</taxon>
        <taxon>Roseobacteraceae</taxon>
        <taxon>Sulfitobacter</taxon>
    </lineage>
</organism>
<dbReference type="InterPro" id="IPR036680">
    <property type="entry name" value="SPOR-like_sf"/>
</dbReference>
<dbReference type="Pfam" id="PF05036">
    <property type="entry name" value="SPOR"/>
    <property type="match status" value="1"/>
</dbReference>
<evidence type="ECO:0000256" key="1">
    <source>
        <dbReference type="SAM" id="MobiDB-lite"/>
    </source>
</evidence>
<dbReference type="PROSITE" id="PS51724">
    <property type="entry name" value="SPOR"/>
    <property type="match status" value="1"/>
</dbReference>
<dbReference type="GO" id="GO:0042834">
    <property type="term" value="F:peptidoglycan binding"/>
    <property type="evidence" value="ECO:0007669"/>
    <property type="project" value="InterPro"/>
</dbReference>
<proteinExistence type="predicted"/>
<dbReference type="Proteomes" id="UP000635142">
    <property type="component" value="Unassembled WGS sequence"/>
</dbReference>
<evidence type="ECO:0000313" key="4">
    <source>
        <dbReference type="Proteomes" id="UP000635142"/>
    </source>
</evidence>
<dbReference type="EMBL" id="JACTAG010000002">
    <property type="protein sequence ID" value="MBD3664296.1"/>
    <property type="molecule type" value="Genomic_DNA"/>
</dbReference>
<evidence type="ECO:0000313" key="3">
    <source>
        <dbReference type="EMBL" id="MBD3664296.1"/>
    </source>
</evidence>
<name>A0A927D4P0_9RHOB</name>
<dbReference type="SUPFAM" id="SSF110997">
    <property type="entry name" value="Sporulation related repeat"/>
    <property type="match status" value="1"/>
</dbReference>
<evidence type="ECO:0000259" key="2">
    <source>
        <dbReference type="PROSITE" id="PS51724"/>
    </source>
</evidence>
<reference evidence="3" key="1">
    <citation type="submission" date="2020-08" db="EMBL/GenBank/DDBJ databases">
        <title>Sulfitobacter aestuariivivens sp. nov., isolated from a tidal flat.</title>
        <authorList>
            <person name="Park S."/>
            <person name="Yoon J.-H."/>
        </authorList>
    </citation>
    <scope>NUCLEOTIDE SEQUENCE</scope>
    <source>
        <strain evidence="3">TSTF-M16</strain>
    </source>
</reference>
<keyword evidence="4" id="KW-1185">Reference proteome</keyword>
<protein>
    <submittedName>
        <fullName evidence="3">SPOR domain-containing protein</fullName>
    </submittedName>
</protein>
<accession>A0A927D4P0</accession>
<comment type="caution">
    <text evidence="3">The sequence shown here is derived from an EMBL/GenBank/DDBJ whole genome shotgun (WGS) entry which is preliminary data.</text>
</comment>
<feature type="region of interest" description="Disordered" evidence="1">
    <location>
        <begin position="104"/>
        <end position="146"/>
    </location>
</feature>
<feature type="compositionally biased region" description="Low complexity" evidence="1">
    <location>
        <begin position="126"/>
        <end position="140"/>
    </location>
</feature>
<sequence>MLAATLGTSVGEAQIRQQQPAEFPPATYKGKQYVDSKGCVFIRAGIDGDVSWVPRVTRDRKTVCGFKPSLAPSETAAAPTPVAPPAVAPEQITIDSPQLASAKPARNTLPAPAPRPTVVRQTAAKPRVAATAQRPAQAVARPKRHGATACPEASDVAQPYLQNSRHAPVRCGPQTEPIAGLRSQKSVPQTGVARRHTAVTRVDAHTRIVPKHVAINRLNTTNVTVPKGYKTAWDDDRLNPRRAEQNLAGRQDMLLIWTQTVPRRLINQSTGRDVTATVPLVYPYLDLATQSRELGEVSIVQRDGKVAKRIIRNPGVKRTTVRQPTYSTRSAPASEPPKAPAQTKVAGRYVQIGIFGDPANAQRTAQRIARMGYPARIGTYRKAGKTYSSVQAGPFTRANKLRRAVSRLRGAGYADAFVRK</sequence>
<feature type="domain" description="SPOR" evidence="2">
    <location>
        <begin position="342"/>
        <end position="420"/>
    </location>
</feature>
<dbReference type="Gene3D" id="3.30.70.1070">
    <property type="entry name" value="Sporulation related repeat"/>
    <property type="match status" value="1"/>
</dbReference>
<feature type="region of interest" description="Disordered" evidence="1">
    <location>
        <begin position="319"/>
        <end position="342"/>
    </location>
</feature>
<dbReference type="AlphaFoldDB" id="A0A927D4P0"/>
<gene>
    <name evidence="3" type="ORF">H9Q16_10215</name>
</gene>